<dbReference type="InterPro" id="IPR041505">
    <property type="entry name" value="Dis3_CSD2"/>
</dbReference>
<sequence length="1318" mass="147922">MSSIVRPYGYATFDTWFYDKGRRRRRQGTLCCLERYVRTDLDCGITSCQQHTDQSKCQTPIGVIYLIPDAVSLYPCLQMLQKASEASSNDRMTVTAKEIVCDVFQHLIVLETCVLQAKEWLPSQEFSRLLSFMRDRNTEESRFVSFVANENSFYVSENWETSPHDILKARESRLIAGTLQWYASSHPDVTFLHLASAPSTELSNGSNMRAMSLEKYIESSVGDTDGRLVLELVQNMGQKVKDWIDVSEKSKCQLDEEDPLSDGLATEGRSESFSMGIFEVNAYCSTEAFVRLKNRNEAFNADSVYICGSRDMKRAVHGDVVKVQIFPKHMWKVPTTERVLVHYTPQVEDESDDNPVLSSSPFDDVMLSVESTASGWATGRIINVISRSHRVIIATIPSKMIKGGDNTALAIPVSMRFSKVRIRSNHLDILTDKRLKIIIDSWPIDSAYPHGHYIGILGNVQDVTTEVSAILVENELIESPFSQAAIACLPRISEAVMESYQIAECCTAKRPSKCPLLEWEIPTEEFEMSLRRDLRTTHKVFSVDPAGCQDIDDAMSISVLSNGNIELGVHIADVSYFVKPESALDCEARRRGTSVYLVGQRLDMIPAVLSADLCSLHHSRDRLAVSVIWEVNATSLAVVEDKTWIGRTAVRSCASLTYEQAHGILHNKPIPASSIPDNVGMVGGDIPNALKRHLREGLQHLTQIARTLERSRMQNGGLDLSRSEEVHIALGASNLKDPDVSVDSCENLEIHHTIAEIMILTNTTVAKKIFQAFPQHALLRRHLPPSSSRFSQVLDIARVNGIKFDPTTNSTLQQSILRCENSGVMDSKTMALLKSLVVREMQQAEYICAHEALAAPRMIAANAKDYDNRIAHYGLGVECYTHFTSPIRRYADIVVHRQLLQVVQESSKITKPAILLPIPQSASMPLDQSDELLDDLIAHVHGELIECRPEETSPSRDVGTPGVPLTDLIQMTHHLNVKHQSAKRASQQCKELFLALYFSENKIVTVGIITSLKENGFLVYLPEYDLRGPVYLCDRDNRVQINPSLCGVPWHDCGEPTGAFARSEYIRYIPHAKICMDGDNERLLLSNVNASLDEKPMCEFREFQHVEVQILCNNMDTQSLRIEPLQFLLTGIPGKKTRQLKSKRLGTHNEGQEKFNIEHHMTEQRWKTGSIPDASRVVRERSESPLPKTLYEVISEMKGSPSQHINPSNTKTIGKSMRPKQRGPGRFIFGSTSSHQPEIPSSSYQANYMKARSPKLEEAMQIRRGTAQPTTKHASAVVSEMEKDDGLGRRLGQAVQTRNFKLQAEKRHARVNKQKKSK</sequence>
<evidence type="ECO:0000256" key="1">
    <source>
        <dbReference type="ARBA" id="ARBA00001946"/>
    </source>
</evidence>
<dbReference type="Pfam" id="PF17849">
    <property type="entry name" value="OB_Dis3"/>
    <property type="match status" value="1"/>
</dbReference>
<comment type="cofactor">
    <cofactor evidence="1">
        <name>Mg(2+)</name>
        <dbReference type="ChEBI" id="CHEBI:18420"/>
    </cofactor>
</comment>
<reference evidence="7" key="2">
    <citation type="submission" date="2011-02" db="EMBL/GenBank/DDBJ databases">
        <authorList>
            <person name="MacLean D."/>
        </authorList>
    </citation>
    <scope>NUCLEOTIDE SEQUENCE</scope>
</reference>
<dbReference type="SUPFAM" id="SSF50249">
    <property type="entry name" value="Nucleic acid-binding proteins"/>
    <property type="match status" value="2"/>
</dbReference>
<evidence type="ECO:0000259" key="6">
    <source>
        <dbReference type="SMART" id="SM00955"/>
    </source>
</evidence>
<feature type="region of interest" description="Disordered" evidence="5">
    <location>
        <begin position="1197"/>
        <end position="1220"/>
    </location>
</feature>
<dbReference type="GO" id="GO:0003723">
    <property type="term" value="F:RNA binding"/>
    <property type="evidence" value="ECO:0007669"/>
    <property type="project" value="InterPro"/>
</dbReference>
<evidence type="ECO:0000313" key="8">
    <source>
        <dbReference type="EMBL" id="CCA24260.1"/>
    </source>
</evidence>
<dbReference type="InterPro" id="IPR001900">
    <property type="entry name" value="RNase_II/R"/>
</dbReference>
<evidence type="ECO:0000256" key="4">
    <source>
        <dbReference type="RuleBase" id="RU003901"/>
    </source>
</evidence>
<dbReference type="Gene3D" id="3.40.50.1010">
    <property type="entry name" value="5'-nuclease"/>
    <property type="match status" value="1"/>
</dbReference>
<reference evidence="7" key="1">
    <citation type="journal article" date="2011" name="PLoS Biol.">
        <title>Gene gain and loss during evolution of obligate parasitism in the white rust pathogen of Arabidopsis thaliana.</title>
        <authorList>
            <person name="Kemen E."/>
            <person name="Gardiner A."/>
            <person name="Schultz-Larsen T."/>
            <person name="Kemen A.C."/>
            <person name="Balmuth A.L."/>
            <person name="Robert-Seilaniantz A."/>
            <person name="Bailey K."/>
            <person name="Holub E."/>
            <person name="Studholme D.J."/>
            <person name="Maclean D."/>
            <person name="Jones J.D."/>
        </authorList>
    </citation>
    <scope>NUCLEOTIDE SEQUENCE</scope>
</reference>
<dbReference type="InterPro" id="IPR050180">
    <property type="entry name" value="RNR_Ribonuclease"/>
</dbReference>
<dbReference type="Gene3D" id="2.40.50.690">
    <property type="match status" value="1"/>
</dbReference>
<evidence type="ECO:0000313" key="7">
    <source>
        <dbReference type="EMBL" id="CCA21578.1"/>
    </source>
</evidence>
<comment type="similarity">
    <text evidence="4">Belongs to the RNR ribonuclease family.</text>
</comment>
<dbReference type="SMART" id="SM00955">
    <property type="entry name" value="RNB"/>
    <property type="match status" value="1"/>
</dbReference>
<keyword evidence="3" id="KW-0460">Magnesium</keyword>
<feature type="compositionally biased region" description="Basic residues" evidence="5">
    <location>
        <begin position="1307"/>
        <end position="1318"/>
    </location>
</feature>
<dbReference type="GO" id="GO:0006402">
    <property type="term" value="P:mRNA catabolic process"/>
    <property type="evidence" value="ECO:0007669"/>
    <property type="project" value="TreeGrafter"/>
</dbReference>
<dbReference type="HOGENOM" id="CLU_002333_5_3_1"/>
<proteinExistence type="inferred from homology"/>
<name>F0WJX6_9STRA</name>
<dbReference type="Gene3D" id="2.40.50.700">
    <property type="match status" value="1"/>
</dbReference>
<dbReference type="Gene3D" id="2.40.50.140">
    <property type="entry name" value="Nucleic acid-binding proteins"/>
    <property type="match status" value="1"/>
</dbReference>
<protein>
    <recommendedName>
        <fullName evidence="2">DIS3-like exonuclease 1</fullName>
    </recommendedName>
</protein>
<dbReference type="PANTHER" id="PTHR23355:SF30">
    <property type="entry name" value="DIS3-LIKE EXONUCLEASE 1"/>
    <property type="match status" value="1"/>
</dbReference>
<evidence type="ECO:0000256" key="5">
    <source>
        <dbReference type="SAM" id="MobiDB-lite"/>
    </source>
</evidence>
<feature type="region of interest" description="Disordered" evidence="5">
    <location>
        <begin position="1265"/>
        <end position="1318"/>
    </location>
</feature>
<dbReference type="InterPro" id="IPR022966">
    <property type="entry name" value="RNase_II/R_CS"/>
</dbReference>
<keyword evidence="7" id="KW-0378">Hydrolase</keyword>
<keyword evidence="7" id="KW-0269">Exonuclease</keyword>
<evidence type="ECO:0000256" key="3">
    <source>
        <dbReference type="ARBA" id="ARBA00022842"/>
    </source>
</evidence>
<organism evidence="7">
    <name type="scientific">Albugo laibachii Nc14</name>
    <dbReference type="NCBI Taxonomy" id="890382"/>
    <lineage>
        <taxon>Eukaryota</taxon>
        <taxon>Sar</taxon>
        <taxon>Stramenopiles</taxon>
        <taxon>Oomycota</taxon>
        <taxon>Peronosporomycetes</taxon>
        <taxon>Albuginales</taxon>
        <taxon>Albuginaceae</taxon>
        <taxon>Albugo</taxon>
    </lineage>
</organism>
<dbReference type="EMBL" id="FR824172">
    <property type="protein sequence ID" value="CCA21578.1"/>
    <property type="molecule type" value="Genomic_DNA"/>
</dbReference>
<accession>F0WJX6</accession>
<dbReference type="PANTHER" id="PTHR23355">
    <property type="entry name" value="RIBONUCLEASE"/>
    <property type="match status" value="1"/>
</dbReference>
<dbReference type="PROSITE" id="PS01175">
    <property type="entry name" value="RIBONUCLEASE_II"/>
    <property type="match status" value="1"/>
</dbReference>
<feature type="compositionally biased region" description="Polar residues" evidence="5">
    <location>
        <begin position="1200"/>
        <end position="1213"/>
    </location>
</feature>
<feature type="domain" description="RNB" evidence="6">
    <location>
        <begin position="531"/>
        <end position="905"/>
    </location>
</feature>
<dbReference type="EMBL" id="FR824275">
    <property type="protein sequence ID" value="CCA24260.1"/>
    <property type="molecule type" value="Genomic_DNA"/>
</dbReference>
<dbReference type="Pfam" id="PF00773">
    <property type="entry name" value="RNB"/>
    <property type="match status" value="1"/>
</dbReference>
<dbReference type="GO" id="GO:0000175">
    <property type="term" value="F:3'-5'-RNA exonuclease activity"/>
    <property type="evidence" value="ECO:0007669"/>
    <property type="project" value="TreeGrafter"/>
</dbReference>
<keyword evidence="7" id="KW-0540">Nuclease</keyword>
<dbReference type="InterPro" id="IPR012340">
    <property type="entry name" value="NA-bd_OB-fold"/>
</dbReference>
<gene>
    <name evidence="7" type="primary">AlNc14C127G6842</name>
    <name evidence="8" type="synonym">AlNc14C230G9280</name>
    <name evidence="7" type="ORF">ALNC14_077210</name>
    <name evidence="8" type="ORF">ALNC14_104040</name>
</gene>
<evidence type="ECO:0000256" key="2">
    <source>
        <dbReference type="ARBA" id="ARBA00016366"/>
    </source>
</evidence>